<dbReference type="CDD" id="cd11577">
    <property type="entry name" value="GH71"/>
    <property type="match status" value="1"/>
</dbReference>
<sequence>MVGNTYSYTSSTWATQIALAKAQGIDAFVLNFGSPSWELDRMQDGYNAAATAGFKMFLSFDMTSLTCTSTADANSISSTIVRWANHAAQLKDSNGAVYVGTFSGENCYFGQGDFATGWIQAVKTGPRNSGVTTKFIPSFFPVNYHGAMFTSFMDGVFPWNNAWPMGNYDISWSSDVSTLSSVDRTHGQVYMAPISPWFFTHYGQDTWNKNWIYRADDWMYSTRWEQLITNRASVDLVQIITWNDYGESHYIGPIGQDQPNSNAWVDGFDHTAWSTISGYYIQAYKTGVAPTIIQDKIYMWARPHGKSDNAPNDNYIGRPNNADWTDDYLWIVLFSTGSGTLQVTQGSSQATWQVTAGVNKLKLASGVTSSGVTATLTRGSAQVFSYFAPITFTHSPSTYNFNAFVFSGP</sequence>
<dbReference type="Proteomes" id="UP000054248">
    <property type="component" value="Unassembled WGS sequence"/>
</dbReference>
<dbReference type="STRING" id="1051891.A0A0C3QKE0"/>
<dbReference type="AlphaFoldDB" id="A0A0C3QKE0"/>
<dbReference type="InterPro" id="IPR005197">
    <property type="entry name" value="Glyco_hydro_71"/>
</dbReference>
<keyword evidence="1" id="KW-0378">Hydrolase</keyword>
<organism evidence="1 2">
    <name type="scientific">Tulasnella calospora MUT 4182</name>
    <dbReference type="NCBI Taxonomy" id="1051891"/>
    <lineage>
        <taxon>Eukaryota</taxon>
        <taxon>Fungi</taxon>
        <taxon>Dikarya</taxon>
        <taxon>Basidiomycota</taxon>
        <taxon>Agaricomycotina</taxon>
        <taxon>Agaricomycetes</taxon>
        <taxon>Cantharellales</taxon>
        <taxon>Tulasnellaceae</taxon>
        <taxon>Tulasnella</taxon>
    </lineage>
</organism>
<accession>A0A0C3QKE0</accession>
<evidence type="ECO:0000313" key="2">
    <source>
        <dbReference type="Proteomes" id="UP000054248"/>
    </source>
</evidence>
<keyword evidence="2" id="KW-1185">Reference proteome</keyword>
<protein>
    <submittedName>
        <fullName evidence="1">Glycoside hydrolase family 71 protein</fullName>
    </submittedName>
</protein>
<reference evidence="2" key="2">
    <citation type="submission" date="2015-01" db="EMBL/GenBank/DDBJ databases">
        <title>Evolutionary Origins and Diversification of the Mycorrhizal Mutualists.</title>
        <authorList>
            <consortium name="DOE Joint Genome Institute"/>
            <consortium name="Mycorrhizal Genomics Consortium"/>
            <person name="Kohler A."/>
            <person name="Kuo A."/>
            <person name="Nagy L.G."/>
            <person name="Floudas D."/>
            <person name="Copeland A."/>
            <person name="Barry K.W."/>
            <person name="Cichocki N."/>
            <person name="Veneault-Fourrey C."/>
            <person name="LaButti K."/>
            <person name="Lindquist E.A."/>
            <person name="Lipzen A."/>
            <person name="Lundell T."/>
            <person name="Morin E."/>
            <person name="Murat C."/>
            <person name="Riley R."/>
            <person name="Ohm R."/>
            <person name="Sun H."/>
            <person name="Tunlid A."/>
            <person name="Henrissat B."/>
            <person name="Grigoriev I.V."/>
            <person name="Hibbett D.S."/>
            <person name="Martin F."/>
        </authorList>
    </citation>
    <scope>NUCLEOTIDE SEQUENCE [LARGE SCALE GENOMIC DNA]</scope>
    <source>
        <strain evidence="2">MUT 4182</strain>
    </source>
</reference>
<proteinExistence type="predicted"/>
<dbReference type="Gene3D" id="3.20.20.80">
    <property type="entry name" value="Glycosidases"/>
    <property type="match status" value="1"/>
</dbReference>
<dbReference type="OrthoDB" id="3257981at2759"/>
<dbReference type="EMBL" id="KN823018">
    <property type="protein sequence ID" value="KIO26834.1"/>
    <property type="molecule type" value="Genomic_DNA"/>
</dbReference>
<dbReference type="Pfam" id="PF03659">
    <property type="entry name" value="Glyco_hydro_71"/>
    <property type="match status" value="1"/>
</dbReference>
<name>A0A0C3QKE0_9AGAM</name>
<evidence type="ECO:0000313" key="1">
    <source>
        <dbReference type="EMBL" id="KIO26834.1"/>
    </source>
</evidence>
<dbReference type="GO" id="GO:0051118">
    <property type="term" value="F:glucan endo-1,3-alpha-glucosidase activity"/>
    <property type="evidence" value="ECO:0007669"/>
    <property type="project" value="InterPro"/>
</dbReference>
<reference evidence="1 2" key="1">
    <citation type="submission" date="2014-04" db="EMBL/GenBank/DDBJ databases">
        <authorList>
            <consortium name="DOE Joint Genome Institute"/>
            <person name="Kuo A."/>
            <person name="Girlanda M."/>
            <person name="Perotto S."/>
            <person name="Kohler A."/>
            <person name="Nagy L.G."/>
            <person name="Floudas D."/>
            <person name="Copeland A."/>
            <person name="Barry K.W."/>
            <person name="Cichocki N."/>
            <person name="Veneault-Fourrey C."/>
            <person name="LaButti K."/>
            <person name="Lindquist E.A."/>
            <person name="Lipzen A."/>
            <person name="Lundell T."/>
            <person name="Morin E."/>
            <person name="Murat C."/>
            <person name="Sun H."/>
            <person name="Tunlid A."/>
            <person name="Henrissat B."/>
            <person name="Grigoriev I.V."/>
            <person name="Hibbett D.S."/>
            <person name="Martin F."/>
            <person name="Nordberg H.P."/>
            <person name="Cantor M.N."/>
            <person name="Hua S.X."/>
        </authorList>
    </citation>
    <scope>NUCLEOTIDE SEQUENCE [LARGE SCALE GENOMIC DNA]</scope>
    <source>
        <strain evidence="1 2">MUT 4182</strain>
    </source>
</reference>
<dbReference type="HOGENOM" id="CLU_019141_4_0_1"/>
<gene>
    <name evidence="1" type="ORF">M407DRAFT_74018</name>
</gene>